<evidence type="ECO:0000313" key="2">
    <source>
        <dbReference type="EMBL" id="MFD0867730.1"/>
    </source>
</evidence>
<sequence>MLVFWILLAAALIIIAVIVSFSHLTVKIFASRVKENDRLYIQLHALYGIIRLRYEVPVIKFKGLDKGLKVQTKGLDEKSSEHLNETKEIINWEKIQEAYRKFKIFLSQVDNYAAWMKSTLSRFKISQMVWITRIGAGDAPETALLTGVLWSVKSTLLGYLLRHVRLQTEPEIQVQPQYNRTLFTTEVTCIAKIRLGYAMVAGLMLLVRTMKVKGGFKTWQNILSKA</sequence>
<organism evidence="2 3">
    <name type="scientific">Paenibacillus residui</name>
    <dbReference type="NCBI Taxonomy" id="629724"/>
    <lineage>
        <taxon>Bacteria</taxon>
        <taxon>Bacillati</taxon>
        <taxon>Bacillota</taxon>
        <taxon>Bacilli</taxon>
        <taxon>Bacillales</taxon>
        <taxon>Paenibacillaceae</taxon>
        <taxon>Paenibacillus</taxon>
    </lineage>
</organism>
<proteinExistence type="predicted"/>
<dbReference type="EMBL" id="JBHTIU010000003">
    <property type="protein sequence ID" value="MFD0867730.1"/>
    <property type="molecule type" value="Genomic_DNA"/>
</dbReference>
<dbReference type="Proteomes" id="UP001597120">
    <property type="component" value="Unassembled WGS sequence"/>
</dbReference>
<dbReference type="InterPro" id="IPR021338">
    <property type="entry name" value="DUF2953"/>
</dbReference>
<reference evidence="3" key="1">
    <citation type="journal article" date="2019" name="Int. J. Syst. Evol. Microbiol.">
        <title>The Global Catalogue of Microorganisms (GCM) 10K type strain sequencing project: providing services to taxonomists for standard genome sequencing and annotation.</title>
        <authorList>
            <consortium name="The Broad Institute Genomics Platform"/>
            <consortium name="The Broad Institute Genome Sequencing Center for Infectious Disease"/>
            <person name="Wu L."/>
            <person name="Ma J."/>
        </authorList>
    </citation>
    <scope>NUCLEOTIDE SEQUENCE [LARGE SCALE GENOMIC DNA]</scope>
    <source>
        <strain evidence="3">CCUG 57263</strain>
    </source>
</reference>
<comment type="caution">
    <text evidence="2">The sequence shown here is derived from an EMBL/GenBank/DDBJ whole genome shotgun (WGS) entry which is preliminary data.</text>
</comment>
<keyword evidence="1" id="KW-1133">Transmembrane helix</keyword>
<name>A0ABW3D340_9BACL</name>
<keyword evidence="1" id="KW-0472">Membrane</keyword>
<keyword evidence="3" id="KW-1185">Reference proteome</keyword>
<evidence type="ECO:0000256" key="1">
    <source>
        <dbReference type="SAM" id="Phobius"/>
    </source>
</evidence>
<evidence type="ECO:0000313" key="3">
    <source>
        <dbReference type="Proteomes" id="UP001597120"/>
    </source>
</evidence>
<gene>
    <name evidence="2" type="ORF">ACFQ03_01030</name>
</gene>
<protein>
    <submittedName>
        <fullName evidence="2">DUF2953 domain-containing protein</fullName>
    </submittedName>
</protein>
<keyword evidence="1" id="KW-0812">Transmembrane</keyword>
<feature type="transmembrane region" description="Helical" evidence="1">
    <location>
        <begin position="6"/>
        <end position="30"/>
    </location>
</feature>
<dbReference type="RefSeq" id="WP_379285543.1">
    <property type="nucleotide sequence ID" value="NZ_JBHTIU010000003.1"/>
</dbReference>
<accession>A0ABW3D340</accession>
<dbReference type="Pfam" id="PF11167">
    <property type="entry name" value="DUF2953"/>
    <property type="match status" value="1"/>
</dbReference>